<feature type="chain" id="PRO_5039352869" evidence="1">
    <location>
        <begin position="28"/>
        <end position="221"/>
    </location>
</feature>
<reference evidence="2" key="2">
    <citation type="submission" date="2012-10" db="EMBL/GenBank/DDBJ databases">
        <title>Improved high-quality draft of Thermaerobacter subterraneus C21, DSM 13965.</title>
        <authorList>
            <consortium name="DOE Joint Genome Institute"/>
            <person name="Eisen J."/>
            <person name="Huntemann M."/>
            <person name="Wei C.-L."/>
            <person name="Han J."/>
            <person name="Detter J.C."/>
            <person name="Han C."/>
            <person name="Tapia R."/>
            <person name="Chen A."/>
            <person name="Kyrpides N."/>
            <person name="Mavromatis K."/>
            <person name="Markowitz V."/>
            <person name="Szeto E."/>
            <person name="Ivanova N."/>
            <person name="Mikhailova N."/>
            <person name="Ovchinnikova G."/>
            <person name="Pagani I."/>
            <person name="Pati A."/>
            <person name="Goodwin L."/>
            <person name="Nordberg H.P."/>
            <person name="Cantor M.N."/>
            <person name="Hua S.X."/>
            <person name="Woyke T."/>
            <person name="Eisen J."/>
            <person name="Klenk H.-P."/>
        </authorList>
    </citation>
    <scope>NUCLEOTIDE SEQUENCE [LARGE SCALE GENOMIC DNA]</scope>
    <source>
        <strain evidence="2">DSM 13965</strain>
    </source>
</reference>
<dbReference type="HOGENOM" id="CLU_1250150_0_0_9"/>
<dbReference type="STRING" id="867903.ThesuDRAFT_02103"/>
<dbReference type="eggNOG" id="ENOG5030RW2">
    <property type="taxonomic scope" value="Bacteria"/>
</dbReference>
<organism evidence="2 3">
    <name type="scientific">Thermaerobacter subterraneus DSM 13965</name>
    <dbReference type="NCBI Taxonomy" id="867903"/>
    <lineage>
        <taxon>Bacteria</taxon>
        <taxon>Bacillati</taxon>
        <taxon>Bacillota</taxon>
        <taxon>Clostridia</taxon>
        <taxon>Eubacteriales</taxon>
        <taxon>Clostridiales Family XVII. Incertae Sedis</taxon>
        <taxon>Thermaerobacter</taxon>
    </lineage>
</organism>
<evidence type="ECO:0000256" key="1">
    <source>
        <dbReference type="SAM" id="SignalP"/>
    </source>
</evidence>
<gene>
    <name evidence="2" type="ORF">ThesuDRAFT_02103</name>
</gene>
<sequence length="221" mass="23847">MPRTRRRTSAALAWGLFLAAITLSAPACGARPPEPEPVTLYDVEGWPPFDRFLPAAELAGDVRVTARVTVRPVTRPGPDPRNPSRQVPWRDVHFEVRIEPAGGRALRGVVAGVRLNAALAPWIPSGLLVFGSDRHAPLDVGPGTESPGLLVSRVTGVPDPSVLSGEERRALRAALQTPMWLKLTWDGYPRYIRLEPGEDIQYQGLEVFGETGASGPGAGNR</sequence>
<feature type="signal peptide" evidence="1">
    <location>
        <begin position="1"/>
        <end position="27"/>
    </location>
</feature>
<dbReference type="RefSeq" id="WP_006904385.1">
    <property type="nucleotide sequence ID" value="NZ_JH976535.1"/>
</dbReference>
<keyword evidence="1" id="KW-0732">Signal</keyword>
<keyword evidence="3" id="KW-1185">Reference proteome</keyword>
<evidence type="ECO:0000313" key="2">
    <source>
        <dbReference type="EMBL" id="EKP94370.1"/>
    </source>
</evidence>
<comment type="caution">
    <text evidence="2">The sequence shown here is derived from an EMBL/GenBank/DDBJ whole genome shotgun (WGS) entry which is preliminary data.</text>
</comment>
<proteinExistence type="predicted"/>
<accession>K6NZR9</accession>
<dbReference type="OrthoDB" id="2086456at2"/>
<reference evidence="2" key="1">
    <citation type="submission" date="2010-10" db="EMBL/GenBank/DDBJ databases">
        <authorList>
            <consortium name="US DOE Joint Genome Institute (JGI-PGF)"/>
            <person name="Lucas S."/>
            <person name="Copeland A."/>
            <person name="Lapidus A."/>
            <person name="Bruce D."/>
            <person name="Goodwin L."/>
            <person name="Pitluck S."/>
            <person name="Kyrpides N."/>
            <person name="Mavromatis K."/>
            <person name="Detter J.C."/>
            <person name="Han C."/>
            <person name="Land M."/>
            <person name="Hauser L."/>
            <person name="Markowitz V."/>
            <person name="Cheng J.-F."/>
            <person name="Hugenholtz P."/>
            <person name="Woyke T."/>
            <person name="Wu D."/>
            <person name="Pukall R."/>
            <person name="Wahrenburg C."/>
            <person name="Brambilla E."/>
            <person name="Klenk H.-P."/>
            <person name="Eisen J.A."/>
        </authorList>
    </citation>
    <scope>NUCLEOTIDE SEQUENCE [LARGE SCALE GENOMIC DNA]</scope>
    <source>
        <strain evidence="2">DSM 13965</strain>
    </source>
</reference>
<name>K6NZR9_9FIRM</name>
<evidence type="ECO:0000313" key="3">
    <source>
        <dbReference type="Proteomes" id="UP000005710"/>
    </source>
</evidence>
<dbReference type="EMBL" id="AENY02000003">
    <property type="protein sequence ID" value="EKP94370.1"/>
    <property type="molecule type" value="Genomic_DNA"/>
</dbReference>
<dbReference type="Proteomes" id="UP000005710">
    <property type="component" value="Unassembled WGS sequence"/>
</dbReference>
<protein>
    <submittedName>
        <fullName evidence="2">Uncharacterized protein</fullName>
    </submittedName>
</protein>
<dbReference type="AlphaFoldDB" id="K6NZR9"/>